<organism evidence="2 3">
    <name type="scientific">Peptoclostridium acidaminophilum DSM 3953</name>
    <dbReference type="NCBI Taxonomy" id="1286171"/>
    <lineage>
        <taxon>Bacteria</taxon>
        <taxon>Bacillati</taxon>
        <taxon>Bacillota</taxon>
        <taxon>Clostridia</taxon>
        <taxon>Peptostreptococcales</taxon>
        <taxon>Peptoclostridiaceae</taxon>
        <taxon>Peptoclostridium</taxon>
    </lineage>
</organism>
<gene>
    <name evidence="2" type="ORF">EAL2_808p02690</name>
</gene>
<proteinExistence type="predicted"/>
<evidence type="ECO:0000256" key="1">
    <source>
        <dbReference type="SAM" id="SignalP"/>
    </source>
</evidence>
<feature type="chain" id="PRO_5039536542" evidence="1">
    <location>
        <begin position="23"/>
        <end position="58"/>
    </location>
</feature>
<dbReference type="KEGG" id="eac:EAL2_808p02690"/>
<dbReference type="Proteomes" id="UP000019591">
    <property type="component" value="Plasmid EAL2_808p"/>
</dbReference>
<feature type="signal peptide" evidence="1">
    <location>
        <begin position="1"/>
        <end position="22"/>
    </location>
</feature>
<sequence length="58" mass="5911">MSKAALKISLCCKGLFGAPAFAPIGTMGDTLRGAPQRMDIAGNAEMIMVGIPDSSNAL</sequence>
<evidence type="ECO:0000313" key="3">
    <source>
        <dbReference type="Proteomes" id="UP000019591"/>
    </source>
</evidence>
<dbReference type="EMBL" id="CP007453">
    <property type="protein sequence ID" value="AHM57774.1"/>
    <property type="molecule type" value="Genomic_DNA"/>
</dbReference>
<keyword evidence="2" id="KW-0614">Plasmid</keyword>
<dbReference type="HOGENOM" id="CLU_2972660_0_0_9"/>
<accession>W8T7R4</accession>
<evidence type="ECO:0000313" key="2">
    <source>
        <dbReference type="EMBL" id="AHM57774.1"/>
    </source>
</evidence>
<keyword evidence="1" id="KW-0732">Signal</keyword>
<dbReference type="eggNOG" id="ENOG5033D3U">
    <property type="taxonomic scope" value="Bacteria"/>
</dbReference>
<dbReference type="AlphaFoldDB" id="W8T7R4"/>
<geneLocation type="plasmid" evidence="2 3">
    <name>EAL2_808p</name>
</geneLocation>
<protein>
    <submittedName>
        <fullName evidence="2">Uncharacterized protein</fullName>
    </submittedName>
</protein>
<keyword evidence="3" id="KW-1185">Reference proteome</keyword>
<name>W8T7R4_PEPAC</name>
<reference evidence="2 3" key="1">
    <citation type="journal article" date="2014" name="Genome Announc.">
        <title>Complete Genome Sequence of Amino Acid-Utilizing Eubacterium acidaminophilum al-2 (DSM 3953).</title>
        <authorList>
            <person name="Poehlein A."/>
            <person name="Andreesen J.R."/>
            <person name="Daniel R."/>
        </authorList>
    </citation>
    <scope>NUCLEOTIDE SEQUENCE [LARGE SCALE GENOMIC DNA]</scope>
    <source>
        <strain evidence="2 3">DSM 3953</strain>
        <plasmid evidence="3">Plasmid EAL2_808p</plasmid>
    </source>
</reference>